<dbReference type="AlphaFoldDB" id="A0A444V0Z4"/>
<accession>A0A444V0Z4</accession>
<name>A0A444V0Z4_ACIRT</name>
<reference evidence="2 3" key="1">
    <citation type="submission" date="2019-01" db="EMBL/GenBank/DDBJ databases">
        <title>Draft Genome and Complete Hox-Cluster Characterization of the Sterlet Sturgeon (Acipenser ruthenus).</title>
        <authorList>
            <person name="Wei Q."/>
        </authorList>
    </citation>
    <scope>NUCLEOTIDE SEQUENCE [LARGE SCALE GENOMIC DNA]</scope>
    <source>
        <strain evidence="2">WHYD16114868_AA</strain>
        <tissue evidence="2">Blood</tissue>
    </source>
</reference>
<keyword evidence="3" id="KW-1185">Reference proteome</keyword>
<dbReference type="Proteomes" id="UP000289886">
    <property type="component" value="Unassembled WGS sequence"/>
</dbReference>
<evidence type="ECO:0000313" key="2">
    <source>
        <dbReference type="EMBL" id="RXM94069.1"/>
    </source>
</evidence>
<evidence type="ECO:0000313" key="3">
    <source>
        <dbReference type="Proteomes" id="UP000289886"/>
    </source>
</evidence>
<sequence length="87" mass="9455">MGSFVVAALHGGEALQEGKCSPEATSPEKDGVVRELDEGPQHPPVAKNSNLDILLDFIRLTPEVQQKAITRGYPGLIEVLEWMTQIS</sequence>
<protein>
    <submittedName>
        <fullName evidence="2">Uncharacterized protein</fullName>
    </submittedName>
</protein>
<feature type="region of interest" description="Disordered" evidence="1">
    <location>
        <begin position="15"/>
        <end position="45"/>
    </location>
</feature>
<evidence type="ECO:0000256" key="1">
    <source>
        <dbReference type="SAM" id="MobiDB-lite"/>
    </source>
</evidence>
<comment type="caution">
    <text evidence="2">The sequence shown here is derived from an EMBL/GenBank/DDBJ whole genome shotgun (WGS) entry which is preliminary data.</text>
</comment>
<organism evidence="2 3">
    <name type="scientific">Acipenser ruthenus</name>
    <name type="common">Sterlet sturgeon</name>
    <dbReference type="NCBI Taxonomy" id="7906"/>
    <lineage>
        <taxon>Eukaryota</taxon>
        <taxon>Metazoa</taxon>
        <taxon>Chordata</taxon>
        <taxon>Craniata</taxon>
        <taxon>Vertebrata</taxon>
        <taxon>Euteleostomi</taxon>
        <taxon>Actinopterygii</taxon>
        <taxon>Chondrostei</taxon>
        <taxon>Acipenseriformes</taxon>
        <taxon>Acipenseridae</taxon>
        <taxon>Acipenser</taxon>
    </lineage>
</organism>
<gene>
    <name evidence="2" type="ORF">EOD39_18401</name>
</gene>
<proteinExistence type="predicted"/>
<feature type="compositionally biased region" description="Basic and acidic residues" evidence="1">
    <location>
        <begin position="26"/>
        <end position="40"/>
    </location>
</feature>
<dbReference type="EMBL" id="SCEB01003819">
    <property type="protein sequence ID" value="RXM94069.1"/>
    <property type="molecule type" value="Genomic_DNA"/>
</dbReference>